<gene>
    <name evidence="1" type="ORF">NCTC5386_02204</name>
</gene>
<name>A0A4U9YZF7_9STRE</name>
<dbReference type="AlphaFoldDB" id="A0A4U9YZF7"/>
<evidence type="ECO:0000313" key="2">
    <source>
        <dbReference type="Proteomes" id="UP000394068"/>
    </source>
</evidence>
<proteinExistence type="predicted"/>
<evidence type="ECO:0000313" key="1">
    <source>
        <dbReference type="EMBL" id="VTS32034.1"/>
    </source>
</evidence>
<protein>
    <submittedName>
        <fullName evidence="1">Uncharacterized protein</fullName>
    </submittedName>
</protein>
<organism evidence="1 2">
    <name type="scientific">Streptococcus pseudoporcinus</name>
    <dbReference type="NCBI Taxonomy" id="361101"/>
    <lineage>
        <taxon>Bacteria</taxon>
        <taxon>Bacillati</taxon>
        <taxon>Bacillota</taxon>
        <taxon>Bacilli</taxon>
        <taxon>Lactobacillales</taxon>
        <taxon>Streptococcaceae</taxon>
        <taxon>Streptococcus</taxon>
    </lineage>
</organism>
<dbReference type="Proteomes" id="UP000394068">
    <property type="component" value="Unassembled WGS sequence"/>
</dbReference>
<accession>A0A4U9YZF7</accession>
<reference evidence="1 2" key="1">
    <citation type="submission" date="2019-05" db="EMBL/GenBank/DDBJ databases">
        <authorList>
            <consortium name="Pathogen Informatics"/>
        </authorList>
    </citation>
    <scope>NUCLEOTIDE SEQUENCE [LARGE SCALE GENOMIC DNA]</scope>
    <source>
        <strain evidence="1 2">NCTC5386</strain>
    </source>
</reference>
<dbReference type="RefSeq" id="WP_223837174.1">
    <property type="nucleotide sequence ID" value="NZ_CABEHT010000003.1"/>
</dbReference>
<sequence length="101" mass="11617">MSIDKTDRAGNNAKINFIVGDRIVKTVNFVPSFTLKDNPYGQEGLSQNKNMFDIIKENEKITFFWYGTHYSYVEPAIKDNQAKLVQFFVGQLNGRNTYLSL</sequence>
<dbReference type="EMBL" id="CABEHT010000003">
    <property type="protein sequence ID" value="VTS32034.1"/>
    <property type="molecule type" value="Genomic_DNA"/>
</dbReference>